<feature type="non-terminal residue" evidence="1">
    <location>
        <position position="41"/>
    </location>
</feature>
<dbReference type="EMBL" id="KL367585">
    <property type="protein sequence ID" value="KFD62865.1"/>
    <property type="molecule type" value="Genomic_DNA"/>
</dbReference>
<feature type="non-terminal residue" evidence="1">
    <location>
        <position position="1"/>
    </location>
</feature>
<proteinExistence type="predicted"/>
<organism evidence="1">
    <name type="scientific">Trichuris suis</name>
    <name type="common">pig whipworm</name>
    <dbReference type="NCBI Taxonomy" id="68888"/>
    <lineage>
        <taxon>Eukaryota</taxon>
        <taxon>Metazoa</taxon>
        <taxon>Ecdysozoa</taxon>
        <taxon>Nematoda</taxon>
        <taxon>Enoplea</taxon>
        <taxon>Dorylaimia</taxon>
        <taxon>Trichinellida</taxon>
        <taxon>Trichuridae</taxon>
        <taxon>Trichuris</taxon>
    </lineage>
</organism>
<sequence length="41" mass="4637">GARKITFQPHYFRNLQGLDTFMGHNVYKNAEEAQNVSLAGL</sequence>
<name>A0A085N069_9BILA</name>
<protein>
    <submittedName>
        <fullName evidence="1">Uncharacterized protein</fullName>
    </submittedName>
</protein>
<gene>
    <name evidence="1" type="ORF">M514_24905</name>
</gene>
<evidence type="ECO:0000313" key="1">
    <source>
        <dbReference type="EMBL" id="KFD62865.1"/>
    </source>
</evidence>
<dbReference type="AlphaFoldDB" id="A0A085N069"/>
<reference evidence="1" key="1">
    <citation type="journal article" date="2014" name="Nat. Genet.">
        <title>Genome and transcriptome of the porcine whipworm Trichuris suis.</title>
        <authorList>
            <person name="Jex A.R."/>
            <person name="Nejsum P."/>
            <person name="Schwarz E.M."/>
            <person name="Hu L."/>
            <person name="Young N.D."/>
            <person name="Hall R.S."/>
            <person name="Korhonen P.K."/>
            <person name="Liao S."/>
            <person name="Thamsborg S."/>
            <person name="Xia J."/>
            <person name="Xu P."/>
            <person name="Wang S."/>
            <person name="Scheerlinck J.P."/>
            <person name="Hofmann A."/>
            <person name="Sternberg P.W."/>
            <person name="Wang J."/>
            <person name="Gasser R.B."/>
        </authorList>
    </citation>
    <scope>NUCLEOTIDE SEQUENCE [LARGE SCALE GENOMIC DNA]</scope>
    <source>
        <strain evidence="1">DCEP-RM93F</strain>
    </source>
</reference>
<dbReference type="Proteomes" id="UP000030758">
    <property type="component" value="Unassembled WGS sequence"/>
</dbReference>
<accession>A0A085N069</accession>